<dbReference type="InterPro" id="IPR013149">
    <property type="entry name" value="ADH-like_C"/>
</dbReference>
<dbReference type="Pfam" id="PF00107">
    <property type="entry name" value="ADH_zinc_N"/>
    <property type="match status" value="1"/>
</dbReference>
<dbReference type="SUPFAM" id="SSF50129">
    <property type="entry name" value="GroES-like"/>
    <property type="match status" value="1"/>
</dbReference>
<dbReference type="SMART" id="SM00829">
    <property type="entry name" value="PKS_ER"/>
    <property type="match status" value="1"/>
</dbReference>
<keyword evidence="3" id="KW-1185">Reference proteome</keyword>
<dbReference type="CDD" id="cd08276">
    <property type="entry name" value="MDR7"/>
    <property type="match status" value="1"/>
</dbReference>
<dbReference type="SUPFAM" id="SSF51735">
    <property type="entry name" value="NAD(P)-binding Rossmann-fold domains"/>
    <property type="match status" value="1"/>
</dbReference>
<evidence type="ECO:0000313" key="2">
    <source>
        <dbReference type="EMBL" id="EIW76595.1"/>
    </source>
</evidence>
<dbReference type="GO" id="GO:0016491">
    <property type="term" value="F:oxidoreductase activity"/>
    <property type="evidence" value="ECO:0007669"/>
    <property type="project" value="InterPro"/>
</dbReference>
<dbReference type="OMA" id="EAYAYQW"/>
<organism evidence="2 3">
    <name type="scientific">Coniophora puteana (strain RWD-64-598)</name>
    <name type="common">Brown rot fungus</name>
    <dbReference type="NCBI Taxonomy" id="741705"/>
    <lineage>
        <taxon>Eukaryota</taxon>
        <taxon>Fungi</taxon>
        <taxon>Dikarya</taxon>
        <taxon>Basidiomycota</taxon>
        <taxon>Agaricomycotina</taxon>
        <taxon>Agaricomycetes</taxon>
        <taxon>Agaricomycetidae</taxon>
        <taxon>Boletales</taxon>
        <taxon>Coniophorineae</taxon>
        <taxon>Coniophoraceae</taxon>
        <taxon>Coniophora</taxon>
    </lineage>
</organism>
<dbReference type="Proteomes" id="UP000053558">
    <property type="component" value="Unassembled WGS sequence"/>
</dbReference>
<dbReference type="Gene3D" id="3.40.50.720">
    <property type="entry name" value="NAD(P)-binding Rossmann-like Domain"/>
    <property type="match status" value="1"/>
</dbReference>
<dbReference type="EMBL" id="JH711585">
    <property type="protein sequence ID" value="EIW76595.1"/>
    <property type="molecule type" value="Genomic_DNA"/>
</dbReference>
<dbReference type="KEGG" id="cput:CONPUDRAFT_168430"/>
<proteinExistence type="predicted"/>
<dbReference type="InterPro" id="IPR020843">
    <property type="entry name" value="ER"/>
</dbReference>
<dbReference type="RefSeq" id="XP_007772992.1">
    <property type="nucleotide sequence ID" value="XM_007774802.1"/>
</dbReference>
<dbReference type="PANTHER" id="PTHR45033">
    <property type="match status" value="1"/>
</dbReference>
<sequence>MASYSSLPKTIKEYRSNSDGYRKLRLCEAPLEHPEAAEVLVRVHSVSMNYRDLVAVEGTYAGLKPKPNVVPCCDAAGSIALLGADVASSGQWSVGERVCVQVALDYRDGEVGPETMARALGGAIDGVLREYVRVPAHALVKIPENLTYDEASTLPCAALTAYNALFELKPLKKGDYVLLLGTGGVSIFGLQFAVAAGATAIVTSSSDEKLKLAKKLGAQHTINYNKIENWDDEVLNITGGQGVDHVIEVGGSGTIAKSVNAARYSGCVDLIGFVAQGENQVPVGLTIHKALVVRGILIGSAAQFEAMNRFISEHDIHPIVDKVFSFEEAVDAFAYLGSQKHVGKVVIRLI</sequence>
<gene>
    <name evidence="2" type="ORF">CONPUDRAFT_168430</name>
</gene>
<feature type="domain" description="Enoyl reductase (ER)" evidence="1">
    <location>
        <begin position="20"/>
        <end position="347"/>
    </location>
</feature>
<dbReference type="GeneID" id="19205992"/>
<name>A0A5M3MD90_CONPW</name>
<accession>A0A5M3MD90</accession>
<comment type="caution">
    <text evidence="2">The sequence shown here is derived from an EMBL/GenBank/DDBJ whole genome shotgun (WGS) entry which is preliminary data.</text>
</comment>
<dbReference type="AlphaFoldDB" id="A0A5M3MD90"/>
<dbReference type="InterPro" id="IPR052711">
    <property type="entry name" value="Zinc_ADH-like"/>
</dbReference>
<dbReference type="Pfam" id="PF08240">
    <property type="entry name" value="ADH_N"/>
    <property type="match status" value="1"/>
</dbReference>
<dbReference type="InterPro" id="IPR011032">
    <property type="entry name" value="GroES-like_sf"/>
</dbReference>
<dbReference type="InterPro" id="IPR013154">
    <property type="entry name" value="ADH-like_N"/>
</dbReference>
<reference evidence="3" key="1">
    <citation type="journal article" date="2012" name="Science">
        <title>The Paleozoic origin of enzymatic lignin decomposition reconstructed from 31 fungal genomes.</title>
        <authorList>
            <person name="Floudas D."/>
            <person name="Binder M."/>
            <person name="Riley R."/>
            <person name="Barry K."/>
            <person name="Blanchette R.A."/>
            <person name="Henrissat B."/>
            <person name="Martinez A.T."/>
            <person name="Otillar R."/>
            <person name="Spatafora J.W."/>
            <person name="Yadav J.S."/>
            <person name="Aerts A."/>
            <person name="Benoit I."/>
            <person name="Boyd A."/>
            <person name="Carlson A."/>
            <person name="Copeland A."/>
            <person name="Coutinho P.M."/>
            <person name="de Vries R.P."/>
            <person name="Ferreira P."/>
            <person name="Findley K."/>
            <person name="Foster B."/>
            <person name="Gaskell J."/>
            <person name="Glotzer D."/>
            <person name="Gorecki P."/>
            <person name="Heitman J."/>
            <person name="Hesse C."/>
            <person name="Hori C."/>
            <person name="Igarashi K."/>
            <person name="Jurgens J.A."/>
            <person name="Kallen N."/>
            <person name="Kersten P."/>
            <person name="Kohler A."/>
            <person name="Kuees U."/>
            <person name="Kumar T.K.A."/>
            <person name="Kuo A."/>
            <person name="LaButti K."/>
            <person name="Larrondo L.F."/>
            <person name="Lindquist E."/>
            <person name="Ling A."/>
            <person name="Lombard V."/>
            <person name="Lucas S."/>
            <person name="Lundell T."/>
            <person name="Martin R."/>
            <person name="McLaughlin D.J."/>
            <person name="Morgenstern I."/>
            <person name="Morin E."/>
            <person name="Murat C."/>
            <person name="Nagy L.G."/>
            <person name="Nolan M."/>
            <person name="Ohm R.A."/>
            <person name="Patyshakuliyeva A."/>
            <person name="Rokas A."/>
            <person name="Ruiz-Duenas F.J."/>
            <person name="Sabat G."/>
            <person name="Salamov A."/>
            <person name="Samejima M."/>
            <person name="Schmutz J."/>
            <person name="Slot J.C."/>
            <person name="St John F."/>
            <person name="Stenlid J."/>
            <person name="Sun H."/>
            <person name="Sun S."/>
            <person name="Syed K."/>
            <person name="Tsang A."/>
            <person name="Wiebenga A."/>
            <person name="Young D."/>
            <person name="Pisabarro A."/>
            <person name="Eastwood D.C."/>
            <person name="Martin F."/>
            <person name="Cullen D."/>
            <person name="Grigoriev I.V."/>
            <person name="Hibbett D.S."/>
        </authorList>
    </citation>
    <scope>NUCLEOTIDE SEQUENCE [LARGE SCALE GENOMIC DNA]</scope>
    <source>
        <strain evidence="3">RWD-64-598 SS2</strain>
    </source>
</reference>
<dbReference type="InterPro" id="IPR036291">
    <property type="entry name" value="NAD(P)-bd_dom_sf"/>
</dbReference>
<dbReference type="Gene3D" id="3.90.180.10">
    <property type="entry name" value="Medium-chain alcohol dehydrogenases, catalytic domain"/>
    <property type="match status" value="1"/>
</dbReference>
<dbReference type="PANTHER" id="PTHR45033:SF2">
    <property type="entry name" value="ZINC-TYPE ALCOHOL DEHYDROGENASE-LIKE PROTEIN C1773.06C"/>
    <property type="match status" value="1"/>
</dbReference>
<evidence type="ECO:0000259" key="1">
    <source>
        <dbReference type="SMART" id="SM00829"/>
    </source>
</evidence>
<evidence type="ECO:0000313" key="3">
    <source>
        <dbReference type="Proteomes" id="UP000053558"/>
    </source>
</evidence>
<protein>
    <submittedName>
        <fullName evidence="2">NAD(P)-binding protein</fullName>
    </submittedName>
</protein>
<dbReference type="OrthoDB" id="9930022at2759"/>